<dbReference type="InterPro" id="IPR019587">
    <property type="entry name" value="Polyketide_cyclase/dehydratase"/>
</dbReference>
<accession>A0ABU8LI94</accession>
<proteinExistence type="predicted"/>
<dbReference type="EMBL" id="JBBDGN010000002">
    <property type="protein sequence ID" value="MEJ1090938.1"/>
    <property type="molecule type" value="Genomic_DNA"/>
</dbReference>
<dbReference type="Proteomes" id="UP001366085">
    <property type="component" value="Unassembled WGS sequence"/>
</dbReference>
<gene>
    <name evidence="1" type="ORF">WDU93_04455</name>
</gene>
<keyword evidence="2" id="KW-1185">Reference proteome</keyword>
<comment type="caution">
    <text evidence="1">The sequence shown here is derived from an EMBL/GenBank/DDBJ whole genome shotgun (WGS) entry which is preliminary data.</text>
</comment>
<dbReference type="SUPFAM" id="SSF55961">
    <property type="entry name" value="Bet v1-like"/>
    <property type="match status" value="1"/>
</dbReference>
<organism evidence="1 2">
    <name type="scientific">Microbacterium istanbulense</name>
    <dbReference type="NCBI Taxonomy" id="3122049"/>
    <lineage>
        <taxon>Bacteria</taxon>
        <taxon>Bacillati</taxon>
        <taxon>Actinomycetota</taxon>
        <taxon>Actinomycetes</taxon>
        <taxon>Micrococcales</taxon>
        <taxon>Microbacteriaceae</taxon>
        <taxon>Microbacterium</taxon>
    </lineage>
</organism>
<dbReference type="RefSeq" id="WP_337317968.1">
    <property type="nucleotide sequence ID" value="NZ_JBBDGN010000002.1"/>
</dbReference>
<protein>
    <submittedName>
        <fullName evidence="1">SRPBCC family protein</fullName>
    </submittedName>
</protein>
<sequence>MTTLSHHRAELPHSASTVFALWADPRAWAKWDPDVTAVEFDGDVRIGAQGRMRPASGPSTTFTITRLEADRRVTTTSRLPGATLTFDHLVEPSTAGSDVEVRISVDGALAPLWRRLLGRTFALTATQNISGLSQHLVSR</sequence>
<dbReference type="InterPro" id="IPR023393">
    <property type="entry name" value="START-like_dom_sf"/>
</dbReference>
<dbReference type="Pfam" id="PF10604">
    <property type="entry name" value="Polyketide_cyc2"/>
    <property type="match status" value="1"/>
</dbReference>
<name>A0ABU8LI94_9MICO</name>
<dbReference type="Gene3D" id="3.30.530.20">
    <property type="match status" value="1"/>
</dbReference>
<evidence type="ECO:0000313" key="1">
    <source>
        <dbReference type="EMBL" id="MEJ1090938.1"/>
    </source>
</evidence>
<reference evidence="1 2" key="1">
    <citation type="submission" date="2024-02" db="EMBL/GenBank/DDBJ databases">
        <authorList>
            <person name="Saticioglu I.B."/>
        </authorList>
    </citation>
    <scope>NUCLEOTIDE SEQUENCE [LARGE SCALE GENOMIC DNA]</scope>
    <source>
        <strain evidence="1 2">Mu-43</strain>
    </source>
</reference>
<evidence type="ECO:0000313" key="2">
    <source>
        <dbReference type="Proteomes" id="UP001366085"/>
    </source>
</evidence>